<protein>
    <submittedName>
        <fullName evidence="13">Porin</fullName>
    </submittedName>
</protein>
<dbReference type="GO" id="GO:0006811">
    <property type="term" value="P:monoatomic ion transport"/>
    <property type="evidence" value="ECO:0007669"/>
    <property type="project" value="UniProtKB-KW"/>
</dbReference>
<name>A0A0J1G0M9_9BURK</name>
<sequence>MNKLALSAATLCALMSHAVHAQSSVTLYGRIDEGLTFVDNEAGGHNTKLDSGVLYPNIWGVAGHEDLGGGNTVVFKLEGLFDLNSGKMLPANTEFAHQALIGVETDYGRISLGYQYDTTFDFFNQFNVSALGSGYAVHQGDVDHTNNDRMANSIKYTSPTYKGFQFAAMYGFSNTAGSFHDGSAWSVGGQYANGPLTIGAAYSFVATPTLDPYAQIGVHSFFGVPTATKTGSTTTNLQPEFTIHSLGTFGIGASYAIGDLTLYGNFTDSTLKYLGDTGVMHVYEGGATYQANPFLQFVVGYQHTGFQGHKWNQVTAAANYALSKRTQIYLSSDYVKASAGVDAVLGEAFAPSSTGQQADVRIGIVHAF</sequence>
<evidence type="ECO:0000313" key="13">
    <source>
        <dbReference type="EMBL" id="KLU25738.1"/>
    </source>
</evidence>
<keyword evidence="7" id="KW-0406">Ion transport</keyword>
<evidence type="ECO:0000313" key="14">
    <source>
        <dbReference type="Proteomes" id="UP000035963"/>
    </source>
</evidence>
<comment type="subcellular location">
    <subcellularLocation>
        <location evidence="1">Cell outer membrane</location>
        <topology evidence="1">Multi-pass membrane protein</topology>
    </subcellularLocation>
</comment>
<dbReference type="CDD" id="cd00342">
    <property type="entry name" value="gram_neg_porins"/>
    <property type="match status" value="1"/>
</dbReference>
<dbReference type="InterPro" id="IPR002299">
    <property type="entry name" value="Porin_Neis"/>
</dbReference>
<gene>
    <name evidence="13" type="ORF">EOS_12655</name>
</gene>
<feature type="domain" description="Porin" evidence="12">
    <location>
        <begin position="8"/>
        <end position="338"/>
    </location>
</feature>
<dbReference type="PATRIC" id="fig|908627.4.peg.2811"/>
<dbReference type="RefSeq" id="WP_047846996.1">
    <property type="nucleotide sequence ID" value="NZ_AEJF01000085.1"/>
</dbReference>
<comment type="caution">
    <text evidence="13">The sequence shown here is derived from an EMBL/GenBank/DDBJ whole genome shotgun (WGS) entry which is preliminary data.</text>
</comment>
<dbReference type="Proteomes" id="UP000035963">
    <property type="component" value="Unassembled WGS sequence"/>
</dbReference>
<dbReference type="InterPro" id="IPR050298">
    <property type="entry name" value="Gram-neg_bact_OMP"/>
</dbReference>
<keyword evidence="9" id="KW-0472">Membrane</keyword>
<proteinExistence type="predicted"/>
<dbReference type="EMBL" id="AEJF01000085">
    <property type="protein sequence ID" value="KLU25738.1"/>
    <property type="molecule type" value="Genomic_DNA"/>
</dbReference>
<dbReference type="InterPro" id="IPR033900">
    <property type="entry name" value="Gram_neg_porin_domain"/>
</dbReference>
<dbReference type="SUPFAM" id="SSF56935">
    <property type="entry name" value="Porins"/>
    <property type="match status" value="1"/>
</dbReference>
<keyword evidence="6 11" id="KW-0732">Signal</keyword>
<dbReference type="GO" id="GO:0046930">
    <property type="term" value="C:pore complex"/>
    <property type="evidence" value="ECO:0007669"/>
    <property type="project" value="UniProtKB-KW"/>
</dbReference>
<evidence type="ECO:0000256" key="2">
    <source>
        <dbReference type="ARBA" id="ARBA00011233"/>
    </source>
</evidence>
<accession>A0A0J1G0M9</accession>
<evidence type="ECO:0000256" key="8">
    <source>
        <dbReference type="ARBA" id="ARBA00023114"/>
    </source>
</evidence>
<dbReference type="Pfam" id="PF13609">
    <property type="entry name" value="Porin_4"/>
    <property type="match status" value="1"/>
</dbReference>
<organism evidence="13 14">
    <name type="scientific">Caballeronia mineralivorans PML1(12)</name>
    <dbReference type="NCBI Taxonomy" id="908627"/>
    <lineage>
        <taxon>Bacteria</taxon>
        <taxon>Pseudomonadati</taxon>
        <taxon>Pseudomonadota</taxon>
        <taxon>Betaproteobacteria</taxon>
        <taxon>Burkholderiales</taxon>
        <taxon>Burkholderiaceae</taxon>
        <taxon>Caballeronia</taxon>
    </lineage>
</organism>
<feature type="signal peptide" evidence="11">
    <location>
        <begin position="1"/>
        <end position="21"/>
    </location>
</feature>
<dbReference type="OrthoDB" id="9125613at2"/>
<keyword evidence="10" id="KW-0998">Cell outer membrane</keyword>
<evidence type="ECO:0000256" key="7">
    <source>
        <dbReference type="ARBA" id="ARBA00023065"/>
    </source>
</evidence>
<dbReference type="PANTHER" id="PTHR34501:SF9">
    <property type="entry name" value="MAJOR OUTER MEMBRANE PROTEIN P.IA"/>
    <property type="match status" value="1"/>
</dbReference>
<evidence type="ECO:0000256" key="10">
    <source>
        <dbReference type="ARBA" id="ARBA00023237"/>
    </source>
</evidence>
<dbReference type="AlphaFoldDB" id="A0A0J1G0M9"/>
<evidence type="ECO:0000256" key="4">
    <source>
        <dbReference type="ARBA" id="ARBA00022452"/>
    </source>
</evidence>
<dbReference type="PRINTS" id="PR00184">
    <property type="entry name" value="NEISSPPORIN"/>
</dbReference>
<evidence type="ECO:0000256" key="9">
    <source>
        <dbReference type="ARBA" id="ARBA00023136"/>
    </source>
</evidence>
<evidence type="ECO:0000256" key="11">
    <source>
        <dbReference type="SAM" id="SignalP"/>
    </source>
</evidence>
<keyword evidence="8" id="KW-0626">Porin</keyword>
<feature type="chain" id="PRO_5005251324" evidence="11">
    <location>
        <begin position="22"/>
        <end position="368"/>
    </location>
</feature>
<dbReference type="PANTHER" id="PTHR34501">
    <property type="entry name" value="PROTEIN YDDL-RELATED"/>
    <property type="match status" value="1"/>
</dbReference>
<dbReference type="GO" id="GO:0015288">
    <property type="term" value="F:porin activity"/>
    <property type="evidence" value="ECO:0007669"/>
    <property type="project" value="UniProtKB-KW"/>
</dbReference>
<evidence type="ECO:0000256" key="1">
    <source>
        <dbReference type="ARBA" id="ARBA00004571"/>
    </source>
</evidence>
<evidence type="ECO:0000259" key="12">
    <source>
        <dbReference type="Pfam" id="PF13609"/>
    </source>
</evidence>
<keyword evidence="5" id="KW-0812">Transmembrane</keyword>
<dbReference type="InterPro" id="IPR023614">
    <property type="entry name" value="Porin_dom_sf"/>
</dbReference>
<evidence type="ECO:0000256" key="6">
    <source>
        <dbReference type="ARBA" id="ARBA00022729"/>
    </source>
</evidence>
<keyword evidence="3" id="KW-0813">Transport</keyword>
<keyword evidence="14" id="KW-1185">Reference proteome</keyword>
<dbReference type="Gene3D" id="2.40.160.10">
    <property type="entry name" value="Porin"/>
    <property type="match status" value="1"/>
</dbReference>
<dbReference type="GO" id="GO:0009279">
    <property type="term" value="C:cell outer membrane"/>
    <property type="evidence" value="ECO:0007669"/>
    <property type="project" value="UniProtKB-SubCell"/>
</dbReference>
<evidence type="ECO:0000256" key="3">
    <source>
        <dbReference type="ARBA" id="ARBA00022448"/>
    </source>
</evidence>
<keyword evidence="4" id="KW-1134">Transmembrane beta strand</keyword>
<evidence type="ECO:0000256" key="5">
    <source>
        <dbReference type="ARBA" id="ARBA00022692"/>
    </source>
</evidence>
<comment type="subunit">
    <text evidence="2">Homotrimer.</text>
</comment>
<reference evidence="13 14" key="1">
    <citation type="journal article" date="2015" name="Genome Announc.">
        <title>Draft Genome Sequence of Burkholderia sp. Strain PML1(12), an Ectomycorrhizosphere-Inhabiting Bacterium with Effective Mineral-Weathering Ability.</title>
        <authorList>
            <person name="Uroz S."/>
            <person name="Oger P."/>
        </authorList>
    </citation>
    <scope>NUCLEOTIDE SEQUENCE [LARGE SCALE GENOMIC DNA]</scope>
    <source>
        <strain evidence="14">PML1(12)</strain>
    </source>
</reference>